<protein>
    <submittedName>
        <fullName evidence="2">Uncharacterized protein</fullName>
    </submittedName>
</protein>
<dbReference type="EMBL" id="GL732524">
    <property type="protein sequence ID" value="EFX89357.1"/>
    <property type="molecule type" value="Genomic_DNA"/>
</dbReference>
<feature type="compositionally biased region" description="Basic residues" evidence="1">
    <location>
        <begin position="79"/>
        <end position="88"/>
    </location>
</feature>
<gene>
    <name evidence="2" type="ORF">DAPPUDRAFT_303016</name>
</gene>
<accession>E9FTG5</accession>
<dbReference type="AlphaFoldDB" id="E9FTG5"/>
<evidence type="ECO:0000256" key="1">
    <source>
        <dbReference type="SAM" id="MobiDB-lite"/>
    </source>
</evidence>
<dbReference type="KEGG" id="dpx:DAPPUDRAFT_303016"/>
<dbReference type="InParanoid" id="E9FTG5"/>
<sequence length="98" mass="11077">MKKMEAKQMGGNPSGNGLTTLRAGRILKRKSEQNEEEEEDGSVKDVVVVRKEGNNTQDNFWGRECHPFLHNGQGSSIEKKKKKKKSGKTKSCEKTERE</sequence>
<dbReference type="HOGENOM" id="CLU_2335726_0_0_1"/>
<evidence type="ECO:0000313" key="3">
    <source>
        <dbReference type="Proteomes" id="UP000000305"/>
    </source>
</evidence>
<keyword evidence="3" id="KW-1185">Reference proteome</keyword>
<name>E9FTG5_DAPPU</name>
<feature type="region of interest" description="Disordered" evidence="1">
    <location>
        <begin position="56"/>
        <end position="98"/>
    </location>
</feature>
<proteinExistence type="predicted"/>
<feature type="region of interest" description="Disordered" evidence="1">
    <location>
        <begin position="1"/>
        <end position="43"/>
    </location>
</feature>
<dbReference type="Proteomes" id="UP000000305">
    <property type="component" value="Unassembled WGS sequence"/>
</dbReference>
<reference evidence="2 3" key="1">
    <citation type="journal article" date="2011" name="Science">
        <title>The ecoresponsive genome of Daphnia pulex.</title>
        <authorList>
            <person name="Colbourne J.K."/>
            <person name="Pfrender M.E."/>
            <person name="Gilbert D."/>
            <person name="Thomas W.K."/>
            <person name="Tucker A."/>
            <person name="Oakley T.H."/>
            <person name="Tokishita S."/>
            <person name="Aerts A."/>
            <person name="Arnold G.J."/>
            <person name="Basu M.K."/>
            <person name="Bauer D.J."/>
            <person name="Caceres C.E."/>
            <person name="Carmel L."/>
            <person name="Casola C."/>
            <person name="Choi J.H."/>
            <person name="Detter J.C."/>
            <person name="Dong Q."/>
            <person name="Dusheyko S."/>
            <person name="Eads B.D."/>
            <person name="Frohlich T."/>
            <person name="Geiler-Samerotte K.A."/>
            <person name="Gerlach D."/>
            <person name="Hatcher P."/>
            <person name="Jogdeo S."/>
            <person name="Krijgsveld J."/>
            <person name="Kriventseva E.V."/>
            <person name="Kultz D."/>
            <person name="Laforsch C."/>
            <person name="Lindquist E."/>
            <person name="Lopez J."/>
            <person name="Manak J.R."/>
            <person name="Muller J."/>
            <person name="Pangilinan J."/>
            <person name="Patwardhan R.P."/>
            <person name="Pitluck S."/>
            <person name="Pritham E.J."/>
            <person name="Rechtsteiner A."/>
            <person name="Rho M."/>
            <person name="Rogozin I.B."/>
            <person name="Sakarya O."/>
            <person name="Salamov A."/>
            <person name="Schaack S."/>
            <person name="Shapiro H."/>
            <person name="Shiga Y."/>
            <person name="Skalitzky C."/>
            <person name="Smith Z."/>
            <person name="Souvorov A."/>
            <person name="Sung W."/>
            <person name="Tang Z."/>
            <person name="Tsuchiya D."/>
            <person name="Tu H."/>
            <person name="Vos H."/>
            <person name="Wang M."/>
            <person name="Wolf Y.I."/>
            <person name="Yamagata H."/>
            <person name="Yamada T."/>
            <person name="Ye Y."/>
            <person name="Shaw J.R."/>
            <person name="Andrews J."/>
            <person name="Crease T.J."/>
            <person name="Tang H."/>
            <person name="Lucas S.M."/>
            <person name="Robertson H.M."/>
            <person name="Bork P."/>
            <person name="Koonin E.V."/>
            <person name="Zdobnov E.M."/>
            <person name="Grigoriev I.V."/>
            <person name="Lynch M."/>
            <person name="Boore J.L."/>
        </authorList>
    </citation>
    <scope>NUCLEOTIDE SEQUENCE [LARGE SCALE GENOMIC DNA]</scope>
</reference>
<organism evidence="2 3">
    <name type="scientific">Daphnia pulex</name>
    <name type="common">Water flea</name>
    <dbReference type="NCBI Taxonomy" id="6669"/>
    <lineage>
        <taxon>Eukaryota</taxon>
        <taxon>Metazoa</taxon>
        <taxon>Ecdysozoa</taxon>
        <taxon>Arthropoda</taxon>
        <taxon>Crustacea</taxon>
        <taxon>Branchiopoda</taxon>
        <taxon>Diplostraca</taxon>
        <taxon>Cladocera</taxon>
        <taxon>Anomopoda</taxon>
        <taxon>Daphniidae</taxon>
        <taxon>Daphnia</taxon>
    </lineage>
</organism>
<evidence type="ECO:0000313" key="2">
    <source>
        <dbReference type="EMBL" id="EFX89357.1"/>
    </source>
</evidence>